<dbReference type="InParanoid" id="I7ME74"/>
<dbReference type="AlphaFoldDB" id="I7ME74"/>
<dbReference type="OrthoDB" id="327384at2759"/>
<dbReference type="RefSeq" id="XP_001015886.2">
    <property type="nucleotide sequence ID" value="XM_001015886.2"/>
</dbReference>
<reference evidence="2" key="1">
    <citation type="journal article" date="2006" name="PLoS Biol.">
        <title>Macronuclear genome sequence of the ciliate Tetrahymena thermophila, a model eukaryote.</title>
        <authorList>
            <person name="Eisen J.A."/>
            <person name="Coyne R.S."/>
            <person name="Wu M."/>
            <person name="Wu D."/>
            <person name="Thiagarajan M."/>
            <person name="Wortman J.R."/>
            <person name="Badger J.H."/>
            <person name="Ren Q."/>
            <person name="Amedeo P."/>
            <person name="Jones K.M."/>
            <person name="Tallon L.J."/>
            <person name="Delcher A.L."/>
            <person name="Salzberg S.L."/>
            <person name="Silva J.C."/>
            <person name="Haas B.J."/>
            <person name="Majoros W.H."/>
            <person name="Farzad M."/>
            <person name="Carlton J.M."/>
            <person name="Smith R.K. Jr."/>
            <person name="Garg J."/>
            <person name="Pearlman R.E."/>
            <person name="Karrer K.M."/>
            <person name="Sun L."/>
            <person name="Manning G."/>
            <person name="Elde N.C."/>
            <person name="Turkewitz A.P."/>
            <person name="Asai D.J."/>
            <person name="Wilkes D.E."/>
            <person name="Wang Y."/>
            <person name="Cai H."/>
            <person name="Collins K."/>
            <person name="Stewart B.A."/>
            <person name="Lee S.R."/>
            <person name="Wilamowska K."/>
            <person name="Weinberg Z."/>
            <person name="Ruzzo W.L."/>
            <person name="Wloga D."/>
            <person name="Gaertig J."/>
            <person name="Frankel J."/>
            <person name="Tsao C.-C."/>
            <person name="Gorovsky M.A."/>
            <person name="Keeling P.J."/>
            <person name="Waller R.F."/>
            <person name="Patron N.J."/>
            <person name="Cherry J.M."/>
            <person name="Stover N.A."/>
            <person name="Krieger C.J."/>
            <person name="del Toro C."/>
            <person name="Ryder H.F."/>
            <person name="Williamson S.C."/>
            <person name="Barbeau R.A."/>
            <person name="Hamilton E.P."/>
            <person name="Orias E."/>
        </authorList>
    </citation>
    <scope>NUCLEOTIDE SEQUENCE [LARGE SCALE GENOMIC DNA]</scope>
    <source>
        <strain evidence="2">SB210</strain>
    </source>
</reference>
<dbReference type="EMBL" id="GG662703">
    <property type="protein sequence ID" value="EAR95641.2"/>
    <property type="molecule type" value="Genomic_DNA"/>
</dbReference>
<gene>
    <name evidence="1" type="ORF">TTHERM_00266510</name>
</gene>
<dbReference type="eggNOG" id="ENOG502T0YS">
    <property type="taxonomic scope" value="Eukaryota"/>
</dbReference>
<organism evidence="1 2">
    <name type="scientific">Tetrahymena thermophila (strain SB210)</name>
    <dbReference type="NCBI Taxonomy" id="312017"/>
    <lineage>
        <taxon>Eukaryota</taxon>
        <taxon>Sar</taxon>
        <taxon>Alveolata</taxon>
        <taxon>Ciliophora</taxon>
        <taxon>Intramacronucleata</taxon>
        <taxon>Oligohymenophorea</taxon>
        <taxon>Hymenostomatida</taxon>
        <taxon>Tetrahymenina</taxon>
        <taxon>Tetrahymenidae</taxon>
        <taxon>Tetrahymena</taxon>
    </lineage>
</organism>
<name>I7ME74_TETTS</name>
<keyword evidence="2" id="KW-1185">Reference proteome</keyword>
<accession>I7ME74</accession>
<sequence length="261" mass="30914">MILQTQKYDPSKKSFEINKKSEIFGFSEGTTIFTQVKLQKSSTTITQGFVLQNENKSEYLSDYSIFLLYMPYAFVQQELNLDLIGSVQIFLSDVGMSQQVQFPPFTSLLAQFSSVFNVLVIIGIICQFWAQNELVQDFVEVQLKSYFKHTAFHFLQKQNAQKASIKDSSFVKHLVQLYNQIQGIQYQQYVEKYSKLGFLNRQRRNENIQVFILRNIKIDEYIRDTERANVNQNYFKTTNFCRIICSDQTMWLFCHYRKKQW</sequence>
<protein>
    <submittedName>
        <fullName evidence="1">Uncharacterized protein</fullName>
    </submittedName>
</protein>
<evidence type="ECO:0000313" key="2">
    <source>
        <dbReference type="Proteomes" id="UP000009168"/>
    </source>
</evidence>
<dbReference type="GeneID" id="7840725"/>
<proteinExistence type="predicted"/>
<dbReference type="Proteomes" id="UP000009168">
    <property type="component" value="Unassembled WGS sequence"/>
</dbReference>
<evidence type="ECO:0000313" key="1">
    <source>
        <dbReference type="EMBL" id="EAR95641.2"/>
    </source>
</evidence>
<dbReference type="KEGG" id="tet:TTHERM_00266510"/>